<evidence type="ECO:0000256" key="6">
    <source>
        <dbReference type="ARBA" id="ARBA00023237"/>
    </source>
</evidence>
<protein>
    <submittedName>
        <fullName evidence="10">DUF4906 domain-containing protein</fullName>
    </submittedName>
</protein>
<keyword evidence="7" id="KW-0449">Lipoprotein</keyword>
<feature type="chain" id="PRO_5038407992" evidence="8">
    <location>
        <begin position="22"/>
        <end position="517"/>
    </location>
</feature>
<evidence type="ECO:0000256" key="2">
    <source>
        <dbReference type="ARBA" id="ARBA00007248"/>
    </source>
</evidence>
<evidence type="ECO:0000259" key="9">
    <source>
        <dbReference type="Pfam" id="PF02368"/>
    </source>
</evidence>
<gene>
    <name evidence="10" type="ORF">IAC29_04790</name>
</gene>
<dbReference type="InterPro" id="IPR008964">
    <property type="entry name" value="Invasin/intimin_cell_adhesion"/>
</dbReference>
<dbReference type="GO" id="GO:0009279">
    <property type="term" value="C:cell outer membrane"/>
    <property type="evidence" value="ECO:0007669"/>
    <property type="project" value="UniProtKB-SubCell"/>
</dbReference>
<dbReference type="SUPFAM" id="SSF49373">
    <property type="entry name" value="Invasin/intimin cell-adhesion fragments"/>
    <property type="match status" value="1"/>
</dbReference>
<name>A0A9D9EKF8_9BACT</name>
<comment type="caution">
    <text evidence="10">The sequence shown here is derived from an EMBL/GenBank/DDBJ whole genome shotgun (WGS) entry which is preliminary data.</text>
</comment>
<dbReference type="Pfam" id="PF02368">
    <property type="entry name" value="Big_2"/>
    <property type="match status" value="1"/>
</dbReference>
<reference evidence="10" key="1">
    <citation type="submission" date="2020-10" db="EMBL/GenBank/DDBJ databases">
        <authorList>
            <person name="Gilroy R."/>
        </authorList>
    </citation>
    <scope>NUCLEOTIDE SEQUENCE</scope>
    <source>
        <strain evidence="10">20514</strain>
    </source>
</reference>
<evidence type="ECO:0000256" key="5">
    <source>
        <dbReference type="ARBA" id="ARBA00023139"/>
    </source>
</evidence>
<keyword evidence="4" id="KW-0472">Membrane</keyword>
<keyword evidence="5" id="KW-0564">Palmitate</keyword>
<comment type="subcellular location">
    <subcellularLocation>
        <location evidence="1">Cell outer membrane</location>
    </subcellularLocation>
</comment>
<feature type="domain" description="BIG2" evidence="9">
    <location>
        <begin position="358"/>
        <end position="413"/>
    </location>
</feature>
<organism evidence="10 11">
    <name type="scientific">Candidatus Cryptobacteroides merdigallinarum</name>
    <dbReference type="NCBI Taxonomy" id="2840770"/>
    <lineage>
        <taxon>Bacteria</taxon>
        <taxon>Pseudomonadati</taxon>
        <taxon>Bacteroidota</taxon>
        <taxon>Bacteroidia</taxon>
        <taxon>Bacteroidales</taxon>
        <taxon>Candidatus Cryptobacteroides</taxon>
    </lineage>
</organism>
<keyword evidence="6" id="KW-0998">Cell outer membrane</keyword>
<evidence type="ECO:0000313" key="11">
    <source>
        <dbReference type="Proteomes" id="UP000810252"/>
    </source>
</evidence>
<evidence type="ECO:0000256" key="7">
    <source>
        <dbReference type="ARBA" id="ARBA00023288"/>
    </source>
</evidence>
<evidence type="ECO:0000256" key="1">
    <source>
        <dbReference type="ARBA" id="ARBA00004442"/>
    </source>
</evidence>
<evidence type="ECO:0000256" key="3">
    <source>
        <dbReference type="ARBA" id="ARBA00022729"/>
    </source>
</evidence>
<dbReference type="Proteomes" id="UP000810252">
    <property type="component" value="Unassembled WGS sequence"/>
</dbReference>
<sequence length="517" mass="57275">MKTGAAGAISILVLCCTVFHACEDLAGDCTAAEGIKETALVRFRPAVAGTRALDPDEMRISDLNIFVFNEYGILEGRAYLTGLSSGGDGTGYCWSIDLLRNAEYSFYACANFGYETAIGTLEDLKAMRYHIAYPDDYSIGMPMSGKLEHVTVTEGEVTVPLERLMARISICVDRSRLDEDVEFNIKSIKVERCPRSVTPFMSSHASDPFDFFPSGFMRKDYETDVLNTVYSDGTSGEVSLYMLENMQGDLLPGNEDESLKVLPENSGSRAFCSYIEIRSEYLSDSQYSRPGEYLVYRFYPGEDPGNFDICRNSEYKIRIMPEGSGLNGTEWRIDKSGIESFARTLELSYSSLNFSYAGESTVIRPYLTPEGSGDTRLYWDSDDKSVATVSGDGTVTARGEGTCRIICYAADGSGCSAECAVTVRFSPYYMKIFPGNFIRCRKGEVVEVSCEYFPPSAPFDVGIEELEYDKGRGIYDYAVGEDGKSVTLYTKERGSGLLYMEAGYPLNQAEMIFLVID</sequence>
<evidence type="ECO:0000256" key="4">
    <source>
        <dbReference type="ARBA" id="ARBA00023136"/>
    </source>
</evidence>
<dbReference type="InterPro" id="IPR003343">
    <property type="entry name" value="Big_2"/>
</dbReference>
<evidence type="ECO:0000313" key="10">
    <source>
        <dbReference type="EMBL" id="MBO8448570.1"/>
    </source>
</evidence>
<proteinExistence type="inferred from homology"/>
<dbReference type="Gene3D" id="2.60.40.1080">
    <property type="match status" value="1"/>
</dbReference>
<feature type="signal peptide" evidence="8">
    <location>
        <begin position="1"/>
        <end position="21"/>
    </location>
</feature>
<accession>A0A9D9EKF8</accession>
<dbReference type="InterPro" id="IPR014941">
    <property type="entry name" value="FimB/Mfa2/Mfa3"/>
</dbReference>
<dbReference type="AlphaFoldDB" id="A0A9D9EKF8"/>
<dbReference type="EMBL" id="JADIMQ010000070">
    <property type="protein sequence ID" value="MBO8448570.1"/>
    <property type="molecule type" value="Genomic_DNA"/>
</dbReference>
<reference evidence="10" key="2">
    <citation type="journal article" date="2021" name="PeerJ">
        <title>Extensive microbial diversity within the chicken gut microbiome revealed by metagenomics and culture.</title>
        <authorList>
            <person name="Gilroy R."/>
            <person name="Ravi A."/>
            <person name="Getino M."/>
            <person name="Pursley I."/>
            <person name="Horton D.L."/>
            <person name="Alikhan N.F."/>
            <person name="Baker D."/>
            <person name="Gharbi K."/>
            <person name="Hall N."/>
            <person name="Watson M."/>
            <person name="Adriaenssens E.M."/>
            <person name="Foster-Nyarko E."/>
            <person name="Jarju S."/>
            <person name="Secka A."/>
            <person name="Antonio M."/>
            <person name="Oren A."/>
            <person name="Chaudhuri R.R."/>
            <person name="La Ragione R."/>
            <person name="Hildebrand F."/>
            <person name="Pallen M.J."/>
        </authorList>
    </citation>
    <scope>NUCLEOTIDE SEQUENCE</scope>
    <source>
        <strain evidence="10">20514</strain>
    </source>
</reference>
<keyword evidence="3 8" id="KW-0732">Signal</keyword>
<dbReference type="Pfam" id="PF08842">
    <property type="entry name" value="Mfa2"/>
    <property type="match status" value="1"/>
</dbReference>
<comment type="similarity">
    <text evidence="2">Belongs to the bacteroidetes fimbrillin superfamily. FimB/Mfa2 family.</text>
</comment>
<evidence type="ECO:0000256" key="8">
    <source>
        <dbReference type="SAM" id="SignalP"/>
    </source>
</evidence>